<dbReference type="Gene3D" id="3.30.70.3030">
    <property type="match status" value="1"/>
</dbReference>
<gene>
    <name evidence="13" type="ORF">P154DRAFT_619630</name>
</gene>
<dbReference type="InterPro" id="IPR035371">
    <property type="entry name" value="Nrap_D6"/>
</dbReference>
<feature type="domain" description="Nrap protein" evidence="11">
    <location>
        <begin position="881"/>
        <end position="1042"/>
    </location>
</feature>
<keyword evidence="4 5" id="KW-0539">Nucleus</keyword>
<dbReference type="Proteomes" id="UP000799779">
    <property type="component" value="Unassembled WGS sequence"/>
</dbReference>
<feature type="compositionally biased region" description="Basic and acidic residues" evidence="6">
    <location>
        <begin position="82"/>
        <end position="94"/>
    </location>
</feature>
<dbReference type="InterPro" id="IPR035370">
    <property type="entry name" value="Nrap_D5"/>
</dbReference>
<dbReference type="GO" id="GO:0032040">
    <property type="term" value="C:small-subunit processome"/>
    <property type="evidence" value="ECO:0007669"/>
    <property type="project" value="TreeGrafter"/>
</dbReference>
<dbReference type="GO" id="GO:0003723">
    <property type="term" value="F:RNA binding"/>
    <property type="evidence" value="ECO:0007669"/>
    <property type="project" value="UniProtKB-KW"/>
</dbReference>
<comment type="subcellular location">
    <subcellularLocation>
        <location evidence="1 5">Nucleus</location>
        <location evidence="1 5">Nucleolus</location>
    </subcellularLocation>
</comment>
<dbReference type="Pfam" id="PF17403">
    <property type="entry name" value="Nrap_D2"/>
    <property type="match status" value="1"/>
</dbReference>
<reference evidence="13" key="1">
    <citation type="journal article" date="2020" name="Stud. Mycol.">
        <title>101 Dothideomycetes genomes: a test case for predicting lifestyles and emergence of pathogens.</title>
        <authorList>
            <person name="Haridas S."/>
            <person name="Albert R."/>
            <person name="Binder M."/>
            <person name="Bloem J."/>
            <person name="Labutti K."/>
            <person name="Salamov A."/>
            <person name="Andreopoulos B."/>
            <person name="Baker S."/>
            <person name="Barry K."/>
            <person name="Bills G."/>
            <person name="Bluhm B."/>
            <person name="Cannon C."/>
            <person name="Castanera R."/>
            <person name="Culley D."/>
            <person name="Daum C."/>
            <person name="Ezra D."/>
            <person name="Gonzalez J."/>
            <person name="Henrissat B."/>
            <person name="Kuo A."/>
            <person name="Liang C."/>
            <person name="Lipzen A."/>
            <person name="Lutzoni F."/>
            <person name="Magnuson J."/>
            <person name="Mondo S."/>
            <person name="Nolan M."/>
            <person name="Ohm R."/>
            <person name="Pangilinan J."/>
            <person name="Park H.-J."/>
            <person name="Ramirez L."/>
            <person name="Alfaro M."/>
            <person name="Sun H."/>
            <person name="Tritt A."/>
            <person name="Yoshinaga Y."/>
            <person name="Zwiers L.-H."/>
            <person name="Turgeon B."/>
            <person name="Goodwin S."/>
            <person name="Spatafora J."/>
            <person name="Crous P."/>
            <person name="Grigoriev I."/>
        </authorList>
    </citation>
    <scope>NUCLEOTIDE SEQUENCE</scope>
    <source>
        <strain evidence="13">CBS 123094</strain>
    </source>
</reference>
<protein>
    <recommendedName>
        <fullName evidence="5">U3 small nucleolar RNA-associated protein 22</fullName>
    </recommendedName>
</protein>
<dbReference type="Pfam" id="PF17405">
    <property type="entry name" value="Nrap_D4"/>
    <property type="match status" value="1"/>
</dbReference>
<comment type="similarity">
    <text evidence="2 5">Belongs to the NRAP family.</text>
</comment>
<evidence type="ECO:0000313" key="13">
    <source>
        <dbReference type="EMBL" id="KAF2000997.1"/>
    </source>
</evidence>
<dbReference type="Pfam" id="PF17406">
    <property type="entry name" value="Nrap_D5"/>
    <property type="match status" value="1"/>
</dbReference>
<keyword evidence="5" id="KW-0690">Ribosome biogenesis</keyword>
<feature type="region of interest" description="Disordered" evidence="6">
    <location>
        <begin position="1"/>
        <end position="105"/>
    </location>
</feature>
<evidence type="ECO:0000256" key="1">
    <source>
        <dbReference type="ARBA" id="ARBA00004604"/>
    </source>
</evidence>
<dbReference type="EMBL" id="ML977585">
    <property type="protein sequence ID" value="KAF2000997.1"/>
    <property type="molecule type" value="Genomic_DNA"/>
</dbReference>
<dbReference type="InterPro" id="IPR035368">
    <property type="entry name" value="Nrap_D3"/>
</dbReference>
<dbReference type="InterPro" id="IPR005554">
    <property type="entry name" value="NOL6/Upt22"/>
</dbReference>
<evidence type="ECO:0000259" key="8">
    <source>
        <dbReference type="Pfam" id="PF17403"/>
    </source>
</evidence>
<accession>A0A6A5WHT0</accession>
<evidence type="ECO:0000256" key="4">
    <source>
        <dbReference type="ARBA" id="ARBA00023242"/>
    </source>
</evidence>
<feature type="domain" description="Nrap protein" evidence="8">
    <location>
        <begin position="372"/>
        <end position="513"/>
    </location>
</feature>
<evidence type="ECO:0000259" key="11">
    <source>
        <dbReference type="Pfam" id="PF17406"/>
    </source>
</evidence>
<dbReference type="Pfam" id="PF03813">
    <property type="entry name" value="Nrap"/>
    <property type="match status" value="1"/>
</dbReference>
<evidence type="ECO:0000259" key="7">
    <source>
        <dbReference type="Pfam" id="PF03813"/>
    </source>
</evidence>
<feature type="domain" description="Nrap protein" evidence="10">
    <location>
        <begin position="683"/>
        <end position="879"/>
    </location>
</feature>
<feature type="compositionally biased region" description="Acidic residues" evidence="6">
    <location>
        <begin position="56"/>
        <end position="81"/>
    </location>
</feature>
<evidence type="ECO:0000259" key="12">
    <source>
        <dbReference type="Pfam" id="PF17407"/>
    </source>
</evidence>
<dbReference type="Pfam" id="PF17407">
    <property type="entry name" value="Nrap_D6"/>
    <property type="match status" value="1"/>
</dbReference>
<dbReference type="GO" id="GO:0034456">
    <property type="term" value="C:UTP-C complex"/>
    <property type="evidence" value="ECO:0007669"/>
    <property type="project" value="TreeGrafter"/>
</dbReference>
<dbReference type="Gene3D" id="1.10.1410.10">
    <property type="match status" value="2"/>
</dbReference>
<keyword evidence="5" id="KW-0687">Ribonucleoprotein</keyword>
<name>A0A6A5WHT0_9PLEO</name>
<dbReference type="Pfam" id="PF17404">
    <property type="entry name" value="Nrap_D3"/>
    <property type="match status" value="1"/>
</dbReference>
<dbReference type="GO" id="GO:0032545">
    <property type="term" value="C:CURI complex"/>
    <property type="evidence" value="ECO:0007669"/>
    <property type="project" value="TreeGrafter"/>
</dbReference>
<feature type="domain" description="Nrap protein" evidence="7">
    <location>
        <begin position="222"/>
        <end position="366"/>
    </location>
</feature>
<dbReference type="GO" id="GO:0006409">
    <property type="term" value="P:tRNA export from nucleus"/>
    <property type="evidence" value="ECO:0007669"/>
    <property type="project" value="TreeGrafter"/>
</dbReference>
<dbReference type="InterPro" id="IPR035369">
    <property type="entry name" value="Nrap_D4"/>
</dbReference>
<evidence type="ECO:0000313" key="14">
    <source>
        <dbReference type="Proteomes" id="UP000799779"/>
    </source>
</evidence>
<dbReference type="PANTHER" id="PTHR17972:SF0">
    <property type="entry name" value="NUCLEOLAR PROTEIN 6"/>
    <property type="match status" value="1"/>
</dbReference>
<evidence type="ECO:0000256" key="2">
    <source>
        <dbReference type="ARBA" id="ARBA00006674"/>
    </source>
</evidence>
<dbReference type="AlphaFoldDB" id="A0A6A5WHT0"/>
<feature type="compositionally biased region" description="Basic residues" evidence="6">
    <location>
        <begin position="1"/>
        <end position="12"/>
    </location>
</feature>
<proteinExistence type="inferred from homology"/>
<keyword evidence="3 5" id="KW-0694">RNA-binding</keyword>
<dbReference type="OrthoDB" id="10251401at2759"/>
<feature type="domain" description="Nrap protein" evidence="9">
    <location>
        <begin position="519"/>
        <end position="668"/>
    </location>
</feature>
<evidence type="ECO:0000256" key="6">
    <source>
        <dbReference type="SAM" id="MobiDB-lite"/>
    </source>
</evidence>
<dbReference type="PANTHER" id="PTHR17972">
    <property type="entry name" value="NUCLEOLAR RNA-ASSOCIATED PROTEIN"/>
    <property type="match status" value="1"/>
</dbReference>
<keyword evidence="5" id="KW-0698">rRNA processing</keyword>
<sequence length="1222" mass="135204">MAPPATKRRKLSHSGESSSGEDSFMGFGGENSDAISENGAAGNGQYDSSTENLASFEDEISGDDSEESSEGEREEEEEEDTEHQVGAKKQDSVKAGKPHRNLGTSLQDGVYTSEVYKSNIFKLQVDELLEQVKLKYGKKEAPAENAMRTLKTIIEQLPRQGPFSIPDAQVSLKPQGVTVPFPNPRPPIDAKYKLQYDRPASINATGSYPLKTATRTEEGLTIDMVVTMPKSIFQDKDYLNHRYFYKRAFYLACLAAGIKKSKEHRFKVSFDCLNGSYLQPVLIISPSGNGDTDDFSSSKCRVRIVPAAPEGVFPLSKLLPSSNCIRPKEGKDEVEGKPLVPTPFYNSALQSDASVTSYLKLLHAASGKCDGFQDACILGRIWLQQRGFGGAVQEGGFGNFEWAAVMALLLQSSSTAGSSPLSSGYSSYQLFKATLQFLAKRDMLKTPYSVQAFNANLPKGDTAPIFFDAERGLNLLFKMTPWSYARLQHEAHISMDMLGDSVFDQFDTTFILKADVWKYRYDSTLAIPLAAMGLDPNSSKYEVDLFEKSRKMYNTLVRALTDRVTQIAFTLPKRTSWPITASQPSADPQSCILVNFATDPANANRAVDHGPSAENKKDAAAFRQFWGEKSELRRFKDGSILESLVWSIKDTSIPVLEQIVLHVLQKHVSATIVETATFSSDGFSRLIPSGRIQGQSGVTPFLPCMNAFAQLEKDIRALEGLPLNIRHLKAADAQLRYASIEPPTTTGSVREPSSVVVQFEGSARWPDDLCAIQRTKIAFLLKLSDLLAVAHPKNIARVGLENPSQPSQNQAFLDIILPSGFSFRLRIHHDREATLLDRQLKDKSLDGQSREAAASALAAYNKDFLRIPAHTQVLQSLCTRFPALSPSIRLTKRWFASHLLTPYFAPELIELLVVRTFVQPHPWPIPSCATTSFLRTLAWISRWDWRHVPLVVDLSSSSPSVPGVEEIGSSSLKPEDMEKIRLRFQAWRRIDPAMNRVVLFAATNMDMEGNTWTDKGQPEKVVATRMTALAKAATNAVRVEDKKMVSLTLPQIGDQHASPDMAPTFDPTTLFTPALADFDIIIHIASKHTKTHLKATSASTAKFKNLLNHEQHKLDASSPEIAAVGFDPIALFVADLKSIYGEAVLWFWDLERGDVVAGLWNPQVAGRRGWKVRVGWNSVPVKGGKKEKKGEESTEIELNKEAVRNEILRLGGALVRGVEVVR</sequence>
<evidence type="ECO:0000259" key="9">
    <source>
        <dbReference type="Pfam" id="PF17404"/>
    </source>
</evidence>
<dbReference type="InterPro" id="IPR035367">
    <property type="entry name" value="Nrap_D2"/>
</dbReference>
<evidence type="ECO:0000256" key="5">
    <source>
        <dbReference type="RuleBase" id="RU364032"/>
    </source>
</evidence>
<dbReference type="GO" id="GO:0006364">
    <property type="term" value="P:rRNA processing"/>
    <property type="evidence" value="ECO:0007669"/>
    <property type="project" value="UniProtKB-KW"/>
</dbReference>
<feature type="compositionally biased region" description="Low complexity" evidence="6">
    <location>
        <begin position="14"/>
        <end position="25"/>
    </location>
</feature>
<dbReference type="InterPro" id="IPR035082">
    <property type="entry name" value="Nrap_D1"/>
</dbReference>
<evidence type="ECO:0000259" key="10">
    <source>
        <dbReference type="Pfam" id="PF17405"/>
    </source>
</evidence>
<keyword evidence="14" id="KW-1185">Reference proteome</keyword>
<feature type="domain" description="Nrap protein" evidence="12">
    <location>
        <begin position="1075"/>
        <end position="1217"/>
    </location>
</feature>
<evidence type="ECO:0000256" key="3">
    <source>
        <dbReference type="ARBA" id="ARBA00022884"/>
    </source>
</evidence>
<organism evidence="13 14">
    <name type="scientific">Amniculicola lignicola CBS 123094</name>
    <dbReference type="NCBI Taxonomy" id="1392246"/>
    <lineage>
        <taxon>Eukaryota</taxon>
        <taxon>Fungi</taxon>
        <taxon>Dikarya</taxon>
        <taxon>Ascomycota</taxon>
        <taxon>Pezizomycotina</taxon>
        <taxon>Dothideomycetes</taxon>
        <taxon>Pleosporomycetidae</taxon>
        <taxon>Pleosporales</taxon>
        <taxon>Amniculicolaceae</taxon>
        <taxon>Amniculicola</taxon>
    </lineage>
</organism>